<organism evidence="1 2">
    <name type="scientific">Gordonia paraffinivorans</name>
    <dbReference type="NCBI Taxonomy" id="175628"/>
    <lineage>
        <taxon>Bacteria</taxon>
        <taxon>Bacillati</taxon>
        <taxon>Actinomycetota</taxon>
        <taxon>Actinomycetes</taxon>
        <taxon>Mycobacteriales</taxon>
        <taxon>Gordoniaceae</taxon>
        <taxon>Gordonia</taxon>
    </lineage>
</organism>
<dbReference type="AlphaFoldDB" id="A0ABD7V1S2"/>
<protein>
    <recommendedName>
        <fullName evidence="3">Class I SAM-dependent methyltransferase</fullName>
    </recommendedName>
</protein>
<proteinExistence type="predicted"/>
<dbReference type="Pfam" id="PF13578">
    <property type="entry name" value="Methyltransf_24"/>
    <property type="match status" value="1"/>
</dbReference>
<dbReference type="Gene3D" id="3.40.50.150">
    <property type="entry name" value="Vaccinia Virus protein VP39"/>
    <property type="match status" value="1"/>
</dbReference>
<evidence type="ECO:0008006" key="3">
    <source>
        <dbReference type="Google" id="ProtNLM"/>
    </source>
</evidence>
<name>A0ABD7V1S2_9ACTN</name>
<evidence type="ECO:0000313" key="2">
    <source>
        <dbReference type="Proteomes" id="UP000360750"/>
    </source>
</evidence>
<dbReference type="InterPro" id="IPR029063">
    <property type="entry name" value="SAM-dependent_MTases_sf"/>
</dbReference>
<comment type="caution">
    <text evidence="1">The sequence shown here is derived from an EMBL/GenBank/DDBJ whole genome shotgun (WGS) entry which is preliminary data.</text>
</comment>
<sequence>MPNVTDRQIKTIPGWFAQTDWALFRFALEESKRQVGPGDLAELGVYLGKSAVLIGDFVEAGETFTVLDLFGSPAETDANAAENDNQYRSLTREQFEENYLRVHGELPVVVQAPSSAILNYASSGTHRFVHIDASHLYDHVIEDIRSSRKLSAPQGVVVFDDYRTFHAVGVSAAVWESIRDGLNPVAVSEAKLYATWGEPQPWVDALATWLPATGLGYEKESIAGRTVYRVWKKPNAVVRAIVELEKRRKS</sequence>
<dbReference type="GeneID" id="60749611"/>
<dbReference type="RefSeq" id="WP_131733943.1">
    <property type="nucleotide sequence ID" value="NZ_CAACYD010000006.1"/>
</dbReference>
<reference evidence="1 2" key="1">
    <citation type="submission" date="2019-02" db="EMBL/GenBank/DDBJ databases">
        <authorList>
            <consortium name="Pathogen Informatics"/>
        </authorList>
    </citation>
    <scope>NUCLEOTIDE SEQUENCE [LARGE SCALE GENOMIC DNA]</scope>
    <source>
        <strain evidence="1 2">3012STDY6756503</strain>
    </source>
</reference>
<evidence type="ECO:0000313" key="1">
    <source>
        <dbReference type="EMBL" id="VFA88051.1"/>
    </source>
</evidence>
<dbReference type="SUPFAM" id="SSF53335">
    <property type="entry name" value="S-adenosyl-L-methionine-dependent methyltransferases"/>
    <property type="match status" value="1"/>
</dbReference>
<accession>A0ABD7V1S2</accession>
<dbReference type="EMBL" id="CAACYD010000006">
    <property type="protein sequence ID" value="VFA88051.1"/>
    <property type="molecule type" value="Genomic_DNA"/>
</dbReference>
<dbReference type="Proteomes" id="UP000360750">
    <property type="component" value="Unassembled WGS sequence"/>
</dbReference>
<gene>
    <name evidence="1" type="ORF">NCTC8139_01593</name>
</gene>